<evidence type="ECO:0000256" key="2">
    <source>
        <dbReference type="ARBA" id="ARBA00008337"/>
    </source>
</evidence>
<evidence type="ECO:0000256" key="3">
    <source>
        <dbReference type="ARBA" id="ARBA00022516"/>
    </source>
</evidence>
<evidence type="ECO:0000256" key="4">
    <source>
        <dbReference type="ARBA" id="ARBA00022692"/>
    </source>
</evidence>
<dbReference type="PANTHER" id="PTHR14207:SF0">
    <property type="entry name" value="3-BETA-HYDROXYSTEROID-DELTA(8),DELTA(7)-ISOMERASE"/>
    <property type="match status" value="1"/>
</dbReference>
<evidence type="ECO:0000256" key="7">
    <source>
        <dbReference type="ARBA" id="ARBA00023011"/>
    </source>
</evidence>
<dbReference type="PANTHER" id="PTHR14207">
    <property type="entry name" value="STEROL ISOMERASE"/>
    <property type="match status" value="1"/>
</dbReference>
<feature type="transmembrane region" description="Helical" evidence="14">
    <location>
        <begin position="42"/>
        <end position="63"/>
    </location>
</feature>
<sequence>MDRIVEIAKYSLVDIEDPVNLVPVVLISLCVFWSGRPVGLAWWAMFNGCLIHIYMDGIVGIFGRGPKWLVEQYGKLDVRYWQTQDPMVMTISAVEMVIMTPLCIIWYHSIVQKRWYCHAIAIMTSTFQLMGCIMYVGAEILDGFKHLPSNWPPRFDNFNDLFYFWFVFVCLNGVWVVVPVSIIVKSLYEMHHICSQLPPIKKKTSKRD</sequence>
<dbReference type="GO" id="GO:0005783">
    <property type="term" value="C:endoplasmic reticulum"/>
    <property type="evidence" value="ECO:0007669"/>
    <property type="project" value="TreeGrafter"/>
</dbReference>
<dbReference type="GeneID" id="116291044"/>
<evidence type="ECO:0000256" key="6">
    <source>
        <dbReference type="ARBA" id="ARBA00022989"/>
    </source>
</evidence>
<keyword evidence="3" id="KW-0444">Lipid biosynthesis</keyword>
<dbReference type="InterPro" id="IPR007905">
    <property type="entry name" value="EBP"/>
</dbReference>
<evidence type="ECO:0000313" key="17">
    <source>
        <dbReference type="RefSeq" id="XP_031554026.1"/>
    </source>
</evidence>
<dbReference type="GO" id="GO:0004769">
    <property type="term" value="F:steroid Delta-isomerase activity"/>
    <property type="evidence" value="ECO:0007669"/>
    <property type="project" value="TreeGrafter"/>
</dbReference>
<dbReference type="GO" id="GO:0047750">
    <property type="term" value="F:cholestenol delta-isomerase activity"/>
    <property type="evidence" value="ECO:0007669"/>
    <property type="project" value="InterPro"/>
</dbReference>
<keyword evidence="6 13" id="KW-1133">Transmembrane helix</keyword>
<accession>A0A6P8HE87</accession>
<keyword evidence="9 13" id="KW-0472">Membrane</keyword>
<evidence type="ECO:0000256" key="10">
    <source>
        <dbReference type="ARBA" id="ARBA00023166"/>
    </source>
</evidence>
<feature type="domain" description="EXPERA" evidence="15">
    <location>
        <begin position="36"/>
        <end position="183"/>
    </location>
</feature>
<dbReference type="Proteomes" id="UP000515163">
    <property type="component" value="Unplaced"/>
</dbReference>
<proteinExistence type="inferred from homology"/>
<dbReference type="OrthoDB" id="58557at2759"/>
<organism evidence="16 17">
    <name type="scientific">Actinia tenebrosa</name>
    <name type="common">Australian red waratah sea anemone</name>
    <dbReference type="NCBI Taxonomy" id="6105"/>
    <lineage>
        <taxon>Eukaryota</taxon>
        <taxon>Metazoa</taxon>
        <taxon>Cnidaria</taxon>
        <taxon>Anthozoa</taxon>
        <taxon>Hexacorallia</taxon>
        <taxon>Actiniaria</taxon>
        <taxon>Actiniidae</taxon>
        <taxon>Actinia</taxon>
    </lineage>
</organism>
<feature type="transmembrane region" description="Helical" evidence="14">
    <location>
        <begin position="87"/>
        <end position="107"/>
    </location>
</feature>
<dbReference type="PROSITE" id="PS51751">
    <property type="entry name" value="EXPERA"/>
    <property type="match status" value="1"/>
</dbReference>
<dbReference type="GO" id="GO:0016020">
    <property type="term" value="C:membrane"/>
    <property type="evidence" value="ECO:0007669"/>
    <property type="project" value="UniProtKB-SubCell"/>
</dbReference>
<keyword evidence="10" id="KW-1207">Sterol metabolism</keyword>
<keyword evidence="7" id="KW-0756">Sterol biosynthesis</keyword>
<comment type="similarity">
    <text evidence="2">Belongs to the EBP family.</text>
</comment>
<evidence type="ECO:0000256" key="9">
    <source>
        <dbReference type="ARBA" id="ARBA00023136"/>
    </source>
</evidence>
<dbReference type="GO" id="GO:0006695">
    <property type="term" value="P:cholesterol biosynthetic process"/>
    <property type="evidence" value="ECO:0007669"/>
    <property type="project" value="TreeGrafter"/>
</dbReference>
<evidence type="ECO:0000256" key="11">
    <source>
        <dbReference type="ARBA" id="ARBA00023221"/>
    </source>
</evidence>
<evidence type="ECO:0000256" key="12">
    <source>
        <dbReference type="ARBA" id="ARBA00023235"/>
    </source>
</evidence>
<dbReference type="GO" id="GO:0000247">
    <property type="term" value="F:C-8 sterol isomerase activity"/>
    <property type="evidence" value="ECO:0007669"/>
    <property type="project" value="TreeGrafter"/>
</dbReference>
<dbReference type="KEGG" id="aten:116291044"/>
<feature type="transmembrane region" description="Helical" evidence="14">
    <location>
        <begin position="119"/>
        <end position="141"/>
    </location>
</feature>
<evidence type="ECO:0000259" key="15">
    <source>
        <dbReference type="PROSITE" id="PS51751"/>
    </source>
</evidence>
<reference evidence="17" key="1">
    <citation type="submission" date="2025-08" db="UniProtKB">
        <authorList>
            <consortium name="RefSeq"/>
        </authorList>
    </citation>
    <scope>IDENTIFICATION</scope>
</reference>
<comment type="subcellular location">
    <subcellularLocation>
        <location evidence="1">Membrane</location>
        <topology evidence="1">Multi-pass membrane protein</topology>
    </subcellularLocation>
</comment>
<dbReference type="RefSeq" id="XP_031554026.1">
    <property type="nucleotide sequence ID" value="XM_031698166.1"/>
</dbReference>
<evidence type="ECO:0000256" key="5">
    <source>
        <dbReference type="ARBA" id="ARBA00022955"/>
    </source>
</evidence>
<evidence type="ECO:0000256" key="1">
    <source>
        <dbReference type="ARBA" id="ARBA00004141"/>
    </source>
</evidence>
<protein>
    <submittedName>
        <fullName evidence="17">Probable 3-beta-hydroxysteroid-Delta(8),Delta(7)-isomerase</fullName>
    </submittedName>
</protein>
<feature type="transmembrane region" description="Helical" evidence="14">
    <location>
        <begin position="161"/>
        <end position="184"/>
    </location>
</feature>
<dbReference type="AlphaFoldDB" id="A0A6P8HE87"/>
<evidence type="ECO:0000256" key="8">
    <source>
        <dbReference type="ARBA" id="ARBA00023098"/>
    </source>
</evidence>
<dbReference type="Pfam" id="PF05241">
    <property type="entry name" value="EBP"/>
    <property type="match status" value="1"/>
</dbReference>
<evidence type="ECO:0000313" key="16">
    <source>
        <dbReference type="Proteomes" id="UP000515163"/>
    </source>
</evidence>
<keyword evidence="4 13" id="KW-0812">Transmembrane</keyword>
<evidence type="ECO:0000256" key="13">
    <source>
        <dbReference type="PROSITE-ProRule" id="PRU01087"/>
    </source>
</evidence>
<keyword evidence="12" id="KW-0413">Isomerase</keyword>
<dbReference type="InParanoid" id="A0A6P8HE87"/>
<name>A0A6P8HE87_ACTTE</name>
<keyword evidence="5" id="KW-0752">Steroid biosynthesis</keyword>
<dbReference type="InterPro" id="IPR033118">
    <property type="entry name" value="EXPERA"/>
</dbReference>
<keyword evidence="16" id="KW-1185">Reference proteome</keyword>
<gene>
    <name evidence="17" type="primary">LOC116291044</name>
</gene>
<keyword evidence="11" id="KW-0753">Steroid metabolism</keyword>
<keyword evidence="8" id="KW-0443">Lipid metabolism</keyword>
<evidence type="ECO:0000256" key="14">
    <source>
        <dbReference type="SAM" id="Phobius"/>
    </source>
</evidence>